<keyword evidence="2" id="KW-1133">Transmembrane helix</keyword>
<dbReference type="PANTHER" id="PTHR35038:SF8">
    <property type="entry name" value="C-TYPE POLYHEME CYTOCHROME OMCC"/>
    <property type="match status" value="1"/>
</dbReference>
<feature type="domain" description="Doubled CXXCH motif" evidence="4">
    <location>
        <begin position="105"/>
        <end position="142"/>
    </location>
</feature>
<dbReference type="PANTHER" id="PTHR35038">
    <property type="entry name" value="DISSIMILATORY SULFITE REDUCTASE SIRA"/>
    <property type="match status" value="1"/>
</dbReference>
<dbReference type="GO" id="GO:0016491">
    <property type="term" value="F:oxidoreductase activity"/>
    <property type="evidence" value="ECO:0007669"/>
    <property type="project" value="TreeGrafter"/>
</dbReference>
<proteinExistence type="predicted"/>
<protein>
    <submittedName>
        <fullName evidence="5">Cytochrome C</fullName>
    </submittedName>
</protein>
<dbReference type="OrthoDB" id="5405110at2"/>
<evidence type="ECO:0000256" key="2">
    <source>
        <dbReference type="SAM" id="Phobius"/>
    </source>
</evidence>
<dbReference type="InterPro" id="IPR051829">
    <property type="entry name" value="Multiheme_Cytochr_ET"/>
</dbReference>
<evidence type="ECO:0000256" key="3">
    <source>
        <dbReference type="SAM" id="SignalP"/>
    </source>
</evidence>
<accession>A0A0B5BBV1</accession>
<dbReference type="STRING" id="345632.GPICK_13485"/>
<dbReference type="RefSeq" id="WP_039744036.1">
    <property type="nucleotide sequence ID" value="NZ_CP009788.1"/>
</dbReference>
<keyword evidence="2" id="KW-0472">Membrane</keyword>
<dbReference type="HOGENOM" id="CLU_771076_0_0_7"/>
<keyword evidence="1 3" id="KW-0732">Signal</keyword>
<name>A0A0B5BBV1_9BACT</name>
<evidence type="ECO:0000313" key="5">
    <source>
        <dbReference type="EMBL" id="AJE04228.1"/>
    </source>
</evidence>
<gene>
    <name evidence="5" type="ORF">GPICK_13485</name>
</gene>
<reference evidence="5 6" key="1">
    <citation type="journal article" date="2015" name="Genome Announc.">
        <title>Complete Genome of Geobacter pickeringii G13T, a Metal-Reducing Isolate from Sedimentary Kaolin Deposits.</title>
        <authorList>
            <person name="Badalamenti J.P."/>
            <person name="Bond D.R."/>
        </authorList>
    </citation>
    <scope>NUCLEOTIDE SEQUENCE [LARGE SCALE GENOMIC DNA]</scope>
    <source>
        <strain evidence="5 6">G13</strain>
    </source>
</reference>
<feature type="chain" id="PRO_5002098228" evidence="3">
    <location>
        <begin position="24"/>
        <end position="350"/>
    </location>
</feature>
<dbReference type="Pfam" id="PF09699">
    <property type="entry name" value="Paired_CXXCH_1"/>
    <property type="match status" value="1"/>
</dbReference>
<evidence type="ECO:0000259" key="4">
    <source>
        <dbReference type="Pfam" id="PF09699"/>
    </source>
</evidence>
<dbReference type="SUPFAM" id="SSF48695">
    <property type="entry name" value="Multiheme cytochromes"/>
    <property type="match status" value="1"/>
</dbReference>
<dbReference type="KEGG" id="gpi:GPICK_13485"/>
<organism evidence="5 6">
    <name type="scientific">Geobacter pickeringii</name>
    <dbReference type="NCBI Taxonomy" id="345632"/>
    <lineage>
        <taxon>Bacteria</taxon>
        <taxon>Pseudomonadati</taxon>
        <taxon>Thermodesulfobacteriota</taxon>
        <taxon>Desulfuromonadia</taxon>
        <taxon>Geobacterales</taxon>
        <taxon>Geobacteraceae</taxon>
        <taxon>Geobacter</taxon>
    </lineage>
</organism>
<sequence length="350" mass="38473">MFTLRSTLLAVSLLGIVTAGALAADKPEDQCLGCHGDRNISGKSGSHIYIDPQQYTRTTHAVIGCTSCHEAVTASHPDDGIRPSRATCKECHGPVQKEYAASLHVNNAGCADCHNPHAVRQPVTVSGREMNAMCAKCHDTARMVTVHDKWLPQSDLHLDALPCITCHTGSRNYVITMYIEKRAGDKPHGDFKVATYQDLSQLLPGDKDVKSLIDANGDNFISLAELRNFNRNAKHDNMRLWGMMTPEKMTHSYQILDNRWDCTFCHASGPRAMQTSFVSFPDKNGTFTRVAVEKGAILDLLYGTPDFYMMGSTRSTALSIVGGLIICGGMAFAGVHGTFRFLTRNNRKEH</sequence>
<dbReference type="AlphaFoldDB" id="A0A0B5BBV1"/>
<dbReference type="PROSITE" id="PS00018">
    <property type="entry name" value="EF_HAND_1"/>
    <property type="match status" value="1"/>
</dbReference>
<dbReference type="Gene3D" id="1.10.1130.10">
    <property type="entry name" value="Flavocytochrome C3, Chain A"/>
    <property type="match status" value="2"/>
</dbReference>
<keyword evidence="6" id="KW-1185">Reference proteome</keyword>
<feature type="signal peptide" evidence="3">
    <location>
        <begin position="1"/>
        <end position="23"/>
    </location>
</feature>
<dbReference type="InterPro" id="IPR018247">
    <property type="entry name" value="EF_Hand_1_Ca_BS"/>
</dbReference>
<dbReference type="InterPro" id="IPR010177">
    <property type="entry name" value="Paired_CXXCH_1"/>
</dbReference>
<dbReference type="CDD" id="cd08168">
    <property type="entry name" value="Cytochrom_C3"/>
    <property type="match status" value="1"/>
</dbReference>
<dbReference type="Proteomes" id="UP000057609">
    <property type="component" value="Chromosome"/>
</dbReference>
<evidence type="ECO:0000313" key="6">
    <source>
        <dbReference type="Proteomes" id="UP000057609"/>
    </source>
</evidence>
<keyword evidence="2" id="KW-0812">Transmembrane</keyword>
<dbReference type="InterPro" id="IPR036280">
    <property type="entry name" value="Multihaem_cyt_sf"/>
</dbReference>
<feature type="transmembrane region" description="Helical" evidence="2">
    <location>
        <begin position="317"/>
        <end position="342"/>
    </location>
</feature>
<evidence type="ECO:0000256" key="1">
    <source>
        <dbReference type="ARBA" id="ARBA00022729"/>
    </source>
</evidence>
<dbReference type="EMBL" id="CP009788">
    <property type="protein sequence ID" value="AJE04228.1"/>
    <property type="molecule type" value="Genomic_DNA"/>
</dbReference>